<reference evidence="9" key="1">
    <citation type="submission" date="2017-08" db="EMBL/GenBank/DDBJ databases">
        <authorList>
            <person name="Imhoff J.F."/>
            <person name="Rahn T."/>
            <person name="Kuenzel S."/>
            <person name="Neulinger S.C."/>
        </authorList>
    </citation>
    <scope>NUCLEOTIDE SEQUENCE</scope>
    <source>
        <strain evidence="9">IM 151</strain>
    </source>
</reference>
<dbReference type="InterPro" id="IPR001915">
    <property type="entry name" value="Peptidase_M48"/>
</dbReference>
<evidence type="ECO:0000256" key="1">
    <source>
        <dbReference type="ARBA" id="ARBA00022670"/>
    </source>
</evidence>
<comment type="caution">
    <text evidence="9">The sequence shown here is derived from an EMBL/GenBank/DDBJ whole genome shotgun (WGS) entry which is preliminary data.</text>
</comment>
<evidence type="ECO:0000313" key="10">
    <source>
        <dbReference type="Proteomes" id="UP001041814"/>
    </source>
</evidence>
<organism evidence="9 10">
    <name type="scientific">Rubrivivax gelatinosus</name>
    <name type="common">Rhodocyclus gelatinosus</name>
    <name type="synonym">Rhodopseudomonas gelatinosa</name>
    <dbReference type="NCBI Taxonomy" id="28068"/>
    <lineage>
        <taxon>Bacteria</taxon>
        <taxon>Pseudomonadati</taxon>
        <taxon>Pseudomonadota</taxon>
        <taxon>Betaproteobacteria</taxon>
        <taxon>Burkholderiales</taxon>
        <taxon>Sphaerotilaceae</taxon>
        <taxon>Rubrivivax</taxon>
    </lineage>
</organism>
<keyword evidence="1 6" id="KW-0645">Protease</keyword>
<evidence type="ECO:0000256" key="6">
    <source>
        <dbReference type="RuleBase" id="RU003983"/>
    </source>
</evidence>
<name>A0ABS1DV59_RUBGE</name>
<feature type="chain" id="PRO_5045519670" description="Peptidase M48 domain-containing protein" evidence="7">
    <location>
        <begin position="20"/>
        <end position="217"/>
    </location>
</feature>
<evidence type="ECO:0000256" key="3">
    <source>
        <dbReference type="ARBA" id="ARBA00022801"/>
    </source>
</evidence>
<keyword evidence="3 6" id="KW-0378">Hydrolase</keyword>
<dbReference type="EMBL" id="NRRU01000037">
    <property type="protein sequence ID" value="MBK1713373.1"/>
    <property type="molecule type" value="Genomic_DNA"/>
</dbReference>
<dbReference type="RefSeq" id="WP_200378715.1">
    <property type="nucleotide sequence ID" value="NZ_NRRU01000037.1"/>
</dbReference>
<feature type="domain" description="Peptidase M48" evidence="8">
    <location>
        <begin position="151"/>
        <end position="207"/>
    </location>
</feature>
<dbReference type="Pfam" id="PF01435">
    <property type="entry name" value="Peptidase_M48"/>
    <property type="match status" value="2"/>
</dbReference>
<keyword evidence="5 6" id="KW-0482">Metalloprotease</keyword>
<comment type="cofactor">
    <cofactor evidence="6">
        <name>Zn(2+)</name>
        <dbReference type="ChEBI" id="CHEBI:29105"/>
    </cofactor>
    <text evidence="6">Binds 1 zinc ion per subunit.</text>
</comment>
<evidence type="ECO:0000256" key="2">
    <source>
        <dbReference type="ARBA" id="ARBA00022723"/>
    </source>
</evidence>
<dbReference type="Proteomes" id="UP001041814">
    <property type="component" value="Unassembled WGS sequence"/>
</dbReference>
<evidence type="ECO:0000256" key="4">
    <source>
        <dbReference type="ARBA" id="ARBA00022833"/>
    </source>
</evidence>
<feature type="domain" description="Peptidase M48" evidence="8">
    <location>
        <begin position="84"/>
        <end position="120"/>
    </location>
</feature>
<sequence length="217" mass="23013">MRATAAAWIVGACTATAQAADPSAIGEVLEHSQQQRLDAFHAAAEGPRADAVRASFERLLQALAPGTSVELRVIGGDTVAETLQGHVIVANERLADLEEGPRLFVLGHELAHVMHDHWAAMGGVYRRWVPGAVTPERTDPVAGALGRDASLLSHRQEFEADAWALQMLRRLGVPGEAAVGAFLSLGAQMDTVTHPATRKRVAALRALIAESAEDAGR</sequence>
<keyword evidence="7" id="KW-0732">Signal</keyword>
<proteinExistence type="inferred from homology"/>
<evidence type="ECO:0000259" key="8">
    <source>
        <dbReference type="Pfam" id="PF01435"/>
    </source>
</evidence>
<protein>
    <recommendedName>
        <fullName evidence="8">Peptidase M48 domain-containing protein</fullName>
    </recommendedName>
</protein>
<evidence type="ECO:0000313" key="9">
    <source>
        <dbReference type="EMBL" id="MBK1713373.1"/>
    </source>
</evidence>
<accession>A0ABS1DV59</accession>
<evidence type="ECO:0000256" key="7">
    <source>
        <dbReference type="SAM" id="SignalP"/>
    </source>
</evidence>
<keyword evidence="10" id="KW-1185">Reference proteome</keyword>
<reference evidence="9" key="2">
    <citation type="journal article" date="2020" name="Microorganisms">
        <title>Osmotic Adaptation and Compatible Solute Biosynthesis of Phototrophic Bacteria as Revealed from Genome Analyses.</title>
        <authorList>
            <person name="Imhoff J.F."/>
            <person name="Rahn T."/>
            <person name="Kunzel S."/>
            <person name="Keller A."/>
            <person name="Neulinger S.C."/>
        </authorList>
    </citation>
    <scope>NUCLEOTIDE SEQUENCE</scope>
    <source>
        <strain evidence="9">IM 151</strain>
    </source>
</reference>
<feature type="signal peptide" evidence="7">
    <location>
        <begin position="1"/>
        <end position="19"/>
    </location>
</feature>
<keyword evidence="4 6" id="KW-0862">Zinc</keyword>
<comment type="similarity">
    <text evidence="6">Belongs to the peptidase M48 family.</text>
</comment>
<evidence type="ECO:0000256" key="5">
    <source>
        <dbReference type="ARBA" id="ARBA00023049"/>
    </source>
</evidence>
<keyword evidence="2" id="KW-0479">Metal-binding</keyword>
<gene>
    <name evidence="9" type="ORF">CKO43_11350</name>
</gene>